<dbReference type="EMBL" id="AWGH01000046">
    <property type="protein sequence ID" value="ODN79152.1"/>
    <property type="molecule type" value="Genomic_DNA"/>
</dbReference>
<keyword evidence="3" id="KW-1185">Reference proteome</keyword>
<proteinExistence type="predicted"/>
<evidence type="ECO:0000313" key="2">
    <source>
        <dbReference type="EMBL" id="ODN79152.1"/>
    </source>
</evidence>
<accession>A0A1E3HS65</accession>
<dbReference type="GeneID" id="30197113"/>
<comment type="caution">
    <text evidence="2">The sequence shown here is derived from an EMBL/GenBank/DDBJ whole genome shotgun (WGS) entry which is preliminary data.</text>
</comment>
<gene>
    <name evidence="2" type="ORF">L198_07902</name>
</gene>
<reference evidence="2 3" key="1">
    <citation type="submission" date="2016-06" db="EMBL/GenBank/DDBJ databases">
        <title>Evolution of pathogenesis and genome organization in the Tremellales.</title>
        <authorList>
            <person name="Cuomo C."/>
            <person name="Litvintseva A."/>
            <person name="Heitman J."/>
            <person name="Chen Y."/>
            <person name="Sun S."/>
            <person name="Springer D."/>
            <person name="Dromer F."/>
            <person name="Young S."/>
            <person name="Zeng Q."/>
            <person name="Chapman S."/>
            <person name="Gujja S."/>
            <person name="Saif S."/>
            <person name="Birren B."/>
        </authorList>
    </citation>
    <scope>NUCLEOTIDE SEQUENCE [LARGE SCALE GENOMIC DNA]</scope>
    <source>
        <strain evidence="2 3">CBS 7118</strain>
    </source>
</reference>
<organism evidence="2 3">
    <name type="scientific">Cryptococcus wingfieldii CBS 7118</name>
    <dbReference type="NCBI Taxonomy" id="1295528"/>
    <lineage>
        <taxon>Eukaryota</taxon>
        <taxon>Fungi</taxon>
        <taxon>Dikarya</taxon>
        <taxon>Basidiomycota</taxon>
        <taxon>Agaricomycotina</taxon>
        <taxon>Tremellomycetes</taxon>
        <taxon>Tremellales</taxon>
        <taxon>Cryptococcaceae</taxon>
        <taxon>Cryptococcus</taxon>
    </lineage>
</organism>
<sequence length="202" mass="22432">MSYPPSSLTSEPSSALGESGHTCFSARHLKPVRTLAPPSPSSATGRAIIMRSYKGGSKPATWELVSKIHFNDGSCTIKDHACMVESVRRGFDITEDPDLDDFVVGKVSRRNLTSMGLWPEYKDVYRTANGVELGVFDDSGEFVNVFEEDPVFEVEESMTGETFDAAYVEFVQQTKWKADVAKTYLERRVETDAGIISIQEEE</sequence>
<protein>
    <submittedName>
        <fullName evidence="2">Uncharacterized protein</fullName>
    </submittedName>
</protein>
<evidence type="ECO:0000313" key="3">
    <source>
        <dbReference type="Proteomes" id="UP000094819"/>
    </source>
</evidence>
<dbReference type="AlphaFoldDB" id="A0A1E3HS65"/>
<name>A0A1E3HS65_9TREE</name>
<feature type="compositionally biased region" description="Polar residues" evidence="1">
    <location>
        <begin position="1"/>
        <end position="13"/>
    </location>
</feature>
<dbReference type="Proteomes" id="UP000094819">
    <property type="component" value="Unassembled WGS sequence"/>
</dbReference>
<evidence type="ECO:0000256" key="1">
    <source>
        <dbReference type="SAM" id="MobiDB-lite"/>
    </source>
</evidence>
<feature type="region of interest" description="Disordered" evidence="1">
    <location>
        <begin position="1"/>
        <end position="21"/>
    </location>
</feature>
<dbReference type="RefSeq" id="XP_019028119.1">
    <property type="nucleotide sequence ID" value="XM_019179883.1"/>
</dbReference>